<name>A0A194V4S3_CYTMA</name>
<dbReference type="Proteomes" id="UP000078576">
    <property type="component" value="Unassembled WGS sequence"/>
</dbReference>
<keyword evidence="5" id="KW-1185">Reference proteome</keyword>
<evidence type="ECO:0000256" key="1">
    <source>
        <dbReference type="PROSITE-ProRule" id="PRU00042"/>
    </source>
</evidence>
<organism evidence="4 5">
    <name type="scientific">Cytospora mali</name>
    <name type="common">Apple Valsa canker fungus</name>
    <name type="synonym">Valsa mali</name>
    <dbReference type="NCBI Taxonomy" id="578113"/>
    <lineage>
        <taxon>Eukaryota</taxon>
        <taxon>Fungi</taxon>
        <taxon>Dikarya</taxon>
        <taxon>Ascomycota</taxon>
        <taxon>Pezizomycotina</taxon>
        <taxon>Sordariomycetes</taxon>
        <taxon>Sordariomycetidae</taxon>
        <taxon>Diaporthales</taxon>
        <taxon>Cytosporaceae</taxon>
        <taxon>Cytospora</taxon>
    </lineage>
</organism>
<dbReference type="PROSITE" id="PS00028">
    <property type="entry name" value="ZINC_FINGER_C2H2_1"/>
    <property type="match status" value="1"/>
</dbReference>
<proteinExistence type="predicted"/>
<feature type="compositionally biased region" description="Basic and acidic residues" evidence="2">
    <location>
        <begin position="221"/>
        <end position="231"/>
    </location>
</feature>
<evidence type="ECO:0000313" key="4">
    <source>
        <dbReference type="EMBL" id="KUI58980.1"/>
    </source>
</evidence>
<dbReference type="OrthoDB" id="5238462at2759"/>
<dbReference type="EMBL" id="KN714722">
    <property type="protein sequence ID" value="KUI58980.1"/>
    <property type="molecule type" value="Genomic_DNA"/>
</dbReference>
<sequence length="298" mass="34975">MAQPRTILGHPLFSDIPHPNRLPQLTQRHQHIPERAQEDNFRDEAEEYWSEDDSTIANDCSQRPNEGYQNLEAICRAALRLADELAARNMKETPSRTWTYGHENCKFHRCMKCHRGIRRYDELQRHVRTHHAKDAGLPGGCKEPEGLIGKCIKTRFRSLRALGSRWPLMFPFGLPESSEKIRREEAEGERHYFTRHVGIRFLDGLQDDGSKSSNPPSSVSTDRRNFGRVEEASNQPKYFHRDWISQRELSDRDLWHQGMYQDLYRHVHDQLYFIDEVGNKMWLVDDEGQAVLAQDQRL</sequence>
<feature type="region of interest" description="Disordered" evidence="2">
    <location>
        <begin position="204"/>
        <end position="231"/>
    </location>
</feature>
<evidence type="ECO:0000256" key="2">
    <source>
        <dbReference type="SAM" id="MobiDB-lite"/>
    </source>
</evidence>
<gene>
    <name evidence="4" type="ORF">VP1G_11054</name>
</gene>
<dbReference type="GO" id="GO:0008270">
    <property type="term" value="F:zinc ion binding"/>
    <property type="evidence" value="ECO:0007669"/>
    <property type="project" value="UniProtKB-KW"/>
</dbReference>
<evidence type="ECO:0000259" key="3">
    <source>
        <dbReference type="PROSITE" id="PS50157"/>
    </source>
</evidence>
<reference evidence="5" key="1">
    <citation type="submission" date="2014-12" db="EMBL/GenBank/DDBJ databases">
        <title>Genome Sequence of Valsa Canker Pathogens Uncovers a Specific Adaption of Colonization on Woody Bark.</title>
        <authorList>
            <person name="Yin Z."/>
            <person name="Liu H."/>
            <person name="Gao X."/>
            <person name="Li Z."/>
            <person name="Song N."/>
            <person name="Ke X."/>
            <person name="Dai Q."/>
            <person name="Wu Y."/>
            <person name="Sun Y."/>
            <person name="Xu J.-R."/>
            <person name="Kang Z.K."/>
            <person name="Wang L."/>
            <person name="Huang L."/>
        </authorList>
    </citation>
    <scope>NUCLEOTIDE SEQUENCE [LARGE SCALE GENOMIC DNA]</scope>
    <source>
        <strain evidence="5">SXYL134</strain>
    </source>
</reference>
<feature type="domain" description="C2H2-type" evidence="3">
    <location>
        <begin position="108"/>
        <end position="135"/>
    </location>
</feature>
<feature type="compositionally biased region" description="Low complexity" evidence="2">
    <location>
        <begin position="211"/>
        <end position="220"/>
    </location>
</feature>
<dbReference type="PROSITE" id="PS50157">
    <property type="entry name" value="ZINC_FINGER_C2H2_2"/>
    <property type="match status" value="1"/>
</dbReference>
<protein>
    <recommendedName>
        <fullName evidence="3">C2H2-type domain-containing protein</fullName>
    </recommendedName>
</protein>
<dbReference type="InterPro" id="IPR013087">
    <property type="entry name" value="Znf_C2H2_type"/>
</dbReference>
<keyword evidence="1" id="KW-0863">Zinc-finger</keyword>
<accession>A0A194V4S3</accession>
<dbReference type="AlphaFoldDB" id="A0A194V4S3"/>
<keyword evidence="1" id="KW-0862">Zinc</keyword>
<evidence type="ECO:0000313" key="5">
    <source>
        <dbReference type="Proteomes" id="UP000078576"/>
    </source>
</evidence>
<keyword evidence="1" id="KW-0479">Metal-binding</keyword>